<feature type="domain" description="Chaplin" evidence="8">
    <location>
        <begin position="37"/>
        <end position="77"/>
    </location>
</feature>
<name>A0A1J7BUJ6_9ACTN</name>
<evidence type="ECO:0000256" key="5">
    <source>
        <dbReference type="ARBA" id="ARBA00022889"/>
    </source>
</evidence>
<keyword evidence="10" id="KW-1185">Reference proteome</keyword>
<dbReference type="RefSeq" id="WP_071656871.1">
    <property type="nucleotide sequence ID" value="NZ_MLCF01000062.1"/>
</dbReference>
<evidence type="ECO:0000313" key="10">
    <source>
        <dbReference type="Proteomes" id="UP000243342"/>
    </source>
</evidence>
<dbReference type="Proteomes" id="UP000243342">
    <property type="component" value="Unassembled WGS sequence"/>
</dbReference>
<protein>
    <submittedName>
        <fullName evidence="9">Chaplin</fullName>
    </submittedName>
</protein>
<dbReference type="PROSITE" id="PS51884">
    <property type="entry name" value="CHAPLIN"/>
    <property type="match status" value="1"/>
</dbReference>
<reference evidence="9 10" key="1">
    <citation type="submission" date="2016-10" db="EMBL/GenBank/DDBJ databases">
        <title>Genome sequence of Streptomyces gilvigriseus MUSC 26.</title>
        <authorList>
            <person name="Lee L.-H."/>
            <person name="Ser H.-L."/>
        </authorList>
    </citation>
    <scope>NUCLEOTIDE SEQUENCE [LARGE SCALE GENOMIC DNA]</scope>
    <source>
        <strain evidence="9 10">MUSC 26</strain>
    </source>
</reference>
<evidence type="ECO:0000256" key="3">
    <source>
        <dbReference type="ARBA" id="ARBA00022525"/>
    </source>
</evidence>
<keyword evidence="6" id="KW-0034">Amyloid</keyword>
<dbReference type="EMBL" id="MLCF01000062">
    <property type="protein sequence ID" value="OIV37137.1"/>
    <property type="molecule type" value="Genomic_DNA"/>
</dbReference>
<gene>
    <name evidence="9" type="ORF">BIV57_12465</name>
</gene>
<keyword evidence="4 7" id="KW-0732">Signal</keyword>
<dbReference type="Pfam" id="PF03777">
    <property type="entry name" value="ChpA-C"/>
    <property type="match status" value="1"/>
</dbReference>
<accession>A0A1J7BUJ6</accession>
<comment type="subcellular location">
    <subcellularLocation>
        <location evidence="1">Secreted</location>
        <location evidence="1">Cell wall</location>
    </subcellularLocation>
</comment>
<dbReference type="InterPro" id="IPR005528">
    <property type="entry name" value="ChpA-H"/>
</dbReference>
<dbReference type="GO" id="GO:0007155">
    <property type="term" value="P:cell adhesion"/>
    <property type="evidence" value="ECO:0007669"/>
    <property type="project" value="UniProtKB-KW"/>
</dbReference>
<evidence type="ECO:0000256" key="2">
    <source>
        <dbReference type="ARBA" id="ARBA00022512"/>
    </source>
</evidence>
<dbReference type="STRING" id="1428644.BIV57_12465"/>
<sequence>MRARTVTAAAALAATGVVAAAGAASASSGAVGTAAGSPGFISGNEVQVPVHVPVNFCGNTITAIGLLNPTFGNMCANG</sequence>
<evidence type="ECO:0000259" key="8">
    <source>
        <dbReference type="PROSITE" id="PS51884"/>
    </source>
</evidence>
<keyword evidence="3" id="KW-0964">Secreted</keyword>
<dbReference type="AlphaFoldDB" id="A0A1J7BUJ6"/>
<evidence type="ECO:0000256" key="6">
    <source>
        <dbReference type="ARBA" id="ARBA00023087"/>
    </source>
</evidence>
<evidence type="ECO:0000256" key="7">
    <source>
        <dbReference type="SAM" id="SignalP"/>
    </source>
</evidence>
<organism evidence="9 10">
    <name type="scientific">Mangrovactinospora gilvigrisea</name>
    <dbReference type="NCBI Taxonomy" id="1428644"/>
    <lineage>
        <taxon>Bacteria</taxon>
        <taxon>Bacillati</taxon>
        <taxon>Actinomycetota</taxon>
        <taxon>Actinomycetes</taxon>
        <taxon>Kitasatosporales</taxon>
        <taxon>Streptomycetaceae</taxon>
        <taxon>Mangrovactinospora</taxon>
    </lineage>
</organism>
<feature type="chain" id="PRO_5039034447" evidence="7">
    <location>
        <begin position="20"/>
        <end position="78"/>
    </location>
</feature>
<evidence type="ECO:0000256" key="4">
    <source>
        <dbReference type="ARBA" id="ARBA00022729"/>
    </source>
</evidence>
<dbReference type="OrthoDB" id="3544424at2"/>
<comment type="caution">
    <text evidence="9">The sequence shown here is derived from an EMBL/GenBank/DDBJ whole genome shotgun (WGS) entry which is preliminary data.</text>
</comment>
<evidence type="ECO:0000313" key="9">
    <source>
        <dbReference type="EMBL" id="OIV37137.1"/>
    </source>
</evidence>
<keyword evidence="2" id="KW-0134">Cell wall</keyword>
<keyword evidence="5" id="KW-0130">Cell adhesion</keyword>
<proteinExistence type="predicted"/>
<feature type="signal peptide" evidence="7">
    <location>
        <begin position="1"/>
        <end position="19"/>
    </location>
</feature>
<evidence type="ECO:0000256" key="1">
    <source>
        <dbReference type="ARBA" id="ARBA00004191"/>
    </source>
</evidence>